<name>A0A9J7K5P8_BRAFL</name>
<evidence type="ECO:0000313" key="1">
    <source>
        <dbReference type="Proteomes" id="UP000001554"/>
    </source>
</evidence>
<accession>A0A9J7K5P8</accession>
<dbReference type="AlphaFoldDB" id="A0A9J7K5P8"/>
<reference evidence="2" key="2">
    <citation type="submission" date="2025-08" db="UniProtKB">
        <authorList>
            <consortium name="RefSeq"/>
        </authorList>
    </citation>
    <scope>IDENTIFICATION</scope>
    <source>
        <strain evidence="2">S238N-H82</strain>
        <tissue evidence="2">Testes</tissue>
    </source>
</reference>
<protein>
    <submittedName>
        <fullName evidence="2">Uncharacterized protein LOC118403353</fullName>
    </submittedName>
</protein>
<keyword evidence="1" id="KW-1185">Reference proteome</keyword>
<proteinExistence type="predicted"/>
<organism evidence="1 2">
    <name type="scientific">Branchiostoma floridae</name>
    <name type="common">Florida lancelet</name>
    <name type="synonym">Amphioxus</name>
    <dbReference type="NCBI Taxonomy" id="7739"/>
    <lineage>
        <taxon>Eukaryota</taxon>
        <taxon>Metazoa</taxon>
        <taxon>Chordata</taxon>
        <taxon>Cephalochordata</taxon>
        <taxon>Leptocardii</taxon>
        <taxon>Amphioxiformes</taxon>
        <taxon>Branchiostomatidae</taxon>
        <taxon>Branchiostoma</taxon>
    </lineage>
</organism>
<dbReference type="RefSeq" id="XP_035657951.1">
    <property type="nucleotide sequence ID" value="XM_035802058.1"/>
</dbReference>
<sequence length="112" mass="12356">MGTAGEKTGCSTVRISGSSSLHSERLTTYTMTGETLDGRPVYKSSRGDYLFYYRSDGDWHVGPVLGTNRISMFVEDNSMYAEDITGTWRLYDGVFFFLETGASESLAPPVQA</sequence>
<dbReference type="GeneID" id="118403353"/>
<dbReference type="OMA" id="VEDNSMY"/>
<gene>
    <name evidence="2" type="primary">LOC118403353</name>
</gene>
<evidence type="ECO:0000313" key="2">
    <source>
        <dbReference type="RefSeq" id="XP_035657951.1"/>
    </source>
</evidence>
<dbReference type="KEGG" id="bfo:118403353"/>
<dbReference type="Proteomes" id="UP000001554">
    <property type="component" value="Chromosome 16"/>
</dbReference>
<dbReference type="OrthoDB" id="10067440at2759"/>
<reference evidence="1" key="1">
    <citation type="journal article" date="2020" name="Nat. Ecol. Evol.">
        <title>Deeply conserved synteny resolves early events in vertebrate evolution.</title>
        <authorList>
            <person name="Simakov O."/>
            <person name="Marletaz F."/>
            <person name="Yue J.X."/>
            <person name="O'Connell B."/>
            <person name="Jenkins J."/>
            <person name="Brandt A."/>
            <person name="Calef R."/>
            <person name="Tung C.H."/>
            <person name="Huang T.K."/>
            <person name="Schmutz J."/>
            <person name="Satoh N."/>
            <person name="Yu J.K."/>
            <person name="Putnam N.H."/>
            <person name="Green R.E."/>
            <person name="Rokhsar D.S."/>
        </authorList>
    </citation>
    <scope>NUCLEOTIDE SEQUENCE [LARGE SCALE GENOMIC DNA]</scope>
    <source>
        <strain evidence="1">S238N-H82</strain>
    </source>
</reference>